<gene>
    <name evidence="8" type="ORF">SAMN05421641_10670</name>
</gene>
<comment type="similarity">
    <text evidence="1">Belongs to the HicA mRNA interferase family.</text>
</comment>
<dbReference type="GO" id="GO:0016787">
    <property type="term" value="F:hydrolase activity"/>
    <property type="evidence" value="ECO:0007669"/>
    <property type="project" value="UniProtKB-KW"/>
</dbReference>
<dbReference type="Pfam" id="PF07927">
    <property type="entry name" value="HicA_toxin"/>
    <property type="match status" value="1"/>
</dbReference>
<keyword evidence="2" id="KW-1277">Toxin-antitoxin system</keyword>
<evidence type="ECO:0000256" key="2">
    <source>
        <dbReference type="ARBA" id="ARBA00022649"/>
    </source>
</evidence>
<dbReference type="EMBL" id="FTMK01000006">
    <property type="protein sequence ID" value="SIQ31645.1"/>
    <property type="molecule type" value="Genomic_DNA"/>
</dbReference>
<keyword evidence="5" id="KW-0378">Hydrolase</keyword>
<dbReference type="OrthoDB" id="9811409at2"/>
<dbReference type="GO" id="GO:0003729">
    <property type="term" value="F:mRNA binding"/>
    <property type="evidence" value="ECO:0007669"/>
    <property type="project" value="InterPro"/>
</dbReference>
<name>A0A1N6RS54_9RHOB</name>
<dbReference type="AlphaFoldDB" id="A0A1N6RS54"/>
<dbReference type="GO" id="GO:0004519">
    <property type="term" value="F:endonuclease activity"/>
    <property type="evidence" value="ECO:0007669"/>
    <property type="project" value="UniProtKB-KW"/>
</dbReference>
<dbReference type="InterPro" id="IPR038570">
    <property type="entry name" value="HicA_sf"/>
</dbReference>
<protein>
    <submittedName>
        <fullName evidence="8">Predicted RNA binding protein YcfA, dsRBD-like fold, HicA-like mRNA interferase family</fullName>
    </submittedName>
</protein>
<keyword evidence="3" id="KW-0540">Nuclease</keyword>
<reference evidence="8 9" key="1">
    <citation type="submission" date="2017-01" db="EMBL/GenBank/DDBJ databases">
        <authorList>
            <person name="Varghese N."/>
            <person name="Submissions S."/>
        </authorList>
    </citation>
    <scope>NUCLEOTIDE SEQUENCE [LARGE SCALE GENOMIC DNA]</scope>
    <source>
        <strain evidence="8 9">ATCC 700171</strain>
    </source>
</reference>
<evidence type="ECO:0000256" key="1">
    <source>
        <dbReference type="ARBA" id="ARBA00006620"/>
    </source>
</evidence>
<proteinExistence type="inferred from homology"/>
<accession>A0A1N6RS54</accession>
<evidence type="ECO:0000313" key="9">
    <source>
        <dbReference type="Proteomes" id="UP000323956"/>
    </source>
</evidence>
<dbReference type="SUPFAM" id="SSF54786">
    <property type="entry name" value="YcfA/nrd intein domain"/>
    <property type="match status" value="1"/>
</dbReference>
<evidence type="ECO:0000256" key="6">
    <source>
        <dbReference type="ARBA" id="ARBA00022884"/>
    </source>
</evidence>
<evidence type="ECO:0000313" key="8">
    <source>
        <dbReference type="EMBL" id="SIQ31645.1"/>
    </source>
</evidence>
<sequence>METLRNSREILRRLAAEGWEEVSVRGSHHKFRKEGRVVIVPHPKKDLPIGTARSIARMAGWLEDKE</sequence>
<evidence type="ECO:0000256" key="5">
    <source>
        <dbReference type="ARBA" id="ARBA00022801"/>
    </source>
</evidence>
<organism evidence="8 9">
    <name type="scientific">Paracoccus thiocyanatus</name>
    <dbReference type="NCBI Taxonomy" id="34006"/>
    <lineage>
        <taxon>Bacteria</taxon>
        <taxon>Pseudomonadati</taxon>
        <taxon>Pseudomonadota</taxon>
        <taxon>Alphaproteobacteria</taxon>
        <taxon>Rhodobacterales</taxon>
        <taxon>Paracoccaceae</taxon>
        <taxon>Paracoccus</taxon>
    </lineage>
</organism>
<dbReference type="Proteomes" id="UP000323956">
    <property type="component" value="Unassembled WGS sequence"/>
</dbReference>
<dbReference type="Gene3D" id="3.30.920.30">
    <property type="entry name" value="Hypothetical protein"/>
    <property type="match status" value="1"/>
</dbReference>
<keyword evidence="7" id="KW-0346">Stress response</keyword>
<evidence type="ECO:0000256" key="4">
    <source>
        <dbReference type="ARBA" id="ARBA00022759"/>
    </source>
</evidence>
<keyword evidence="4" id="KW-0255">Endonuclease</keyword>
<evidence type="ECO:0000256" key="3">
    <source>
        <dbReference type="ARBA" id="ARBA00022722"/>
    </source>
</evidence>
<keyword evidence="6" id="KW-0694">RNA-binding</keyword>
<dbReference type="InterPro" id="IPR012933">
    <property type="entry name" value="HicA_mRNA_interferase"/>
</dbReference>
<evidence type="ECO:0000256" key="7">
    <source>
        <dbReference type="ARBA" id="ARBA00023016"/>
    </source>
</evidence>